<dbReference type="RefSeq" id="WP_308955859.1">
    <property type="nucleotide sequence ID" value="NZ_JAVICY010000009.1"/>
</dbReference>
<comment type="caution">
    <text evidence="8">The sequence shown here is derived from an EMBL/GenBank/DDBJ whole genome shotgun (WGS) entry which is preliminary data.</text>
</comment>
<dbReference type="PROSITE" id="PS51384">
    <property type="entry name" value="FAD_FR"/>
    <property type="match status" value="1"/>
</dbReference>
<dbReference type="SUPFAM" id="SSF52218">
    <property type="entry name" value="Flavoproteins"/>
    <property type="match status" value="1"/>
</dbReference>
<feature type="compositionally biased region" description="Basic and acidic residues" evidence="4">
    <location>
        <begin position="236"/>
        <end position="278"/>
    </location>
</feature>
<evidence type="ECO:0000313" key="8">
    <source>
        <dbReference type="EMBL" id="MDQ9070292.1"/>
    </source>
</evidence>
<dbReference type="PANTHER" id="PTHR34219">
    <property type="entry name" value="IRON-REGULATED INNER MEMBRANE PROTEIN-RELATED"/>
    <property type="match status" value="1"/>
</dbReference>
<dbReference type="InterPro" id="IPR001709">
    <property type="entry name" value="Flavoprot_Pyr_Nucl_cyt_Rdtase"/>
</dbReference>
<feature type="transmembrane region" description="Helical" evidence="5">
    <location>
        <begin position="182"/>
        <end position="208"/>
    </location>
</feature>
<dbReference type="PANTHER" id="PTHR34219:SF3">
    <property type="entry name" value="BLL7967 PROTEIN"/>
    <property type="match status" value="1"/>
</dbReference>
<dbReference type="SUPFAM" id="SSF63380">
    <property type="entry name" value="Riboflavin synthase domain-like"/>
    <property type="match status" value="1"/>
</dbReference>
<evidence type="ECO:0000259" key="6">
    <source>
        <dbReference type="PROSITE" id="PS50902"/>
    </source>
</evidence>
<dbReference type="InterPro" id="IPR029039">
    <property type="entry name" value="Flavoprotein-like_sf"/>
</dbReference>
<dbReference type="Pfam" id="PF03929">
    <property type="entry name" value="PepSY_TM"/>
    <property type="match status" value="1"/>
</dbReference>
<keyword evidence="5" id="KW-1133">Transmembrane helix</keyword>
<evidence type="ECO:0000256" key="3">
    <source>
        <dbReference type="ARBA" id="ARBA00022982"/>
    </source>
</evidence>
<dbReference type="AlphaFoldDB" id="A0AAW8JDW7"/>
<keyword evidence="2" id="KW-0288">FMN</keyword>
<dbReference type="Proteomes" id="UP001243195">
    <property type="component" value="Unassembled WGS sequence"/>
</dbReference>
<dbReference type="GO" id="GO:0016491">
    <property type="term" value="F:oxidoreductase activity"/>
    <property type="evidence" value="ECO:0007669"/>
    <property type="project" value="InterPro"/>
</dbReference>
<keyword evidence="3" id="KW-0813">Transport</keyword>
<dbReference type="EMBL" id="JAVIDA010000002">
    <property type="protein sequence ID" value="MDQ9070292.1"/>
    <property type="molecule type" value="Genomic_DNA"/>
</dbReference>
<feature type="transmembrane region" description="Helical" evidence="5">
    <location>
        <begin position="141"/>
        <end position="161"/>
    </location>
</feature>
<evidence type="ECO:0000259" key="7">
    <source>
        <dbReference type="PROSITE" id="PS51384"/>
    </source>
</evidence>
<organism evidence="8 9">
    <name type="scientific">Acinetobacter gerneri</name>
    <dbReference type="NCBI Taxonomy" id="202952"/>
    <lineage>
        <taxon>Bacteria</taxon>
        <taxon>Pseudomonadati</taxon>
        <taxon>Pseudomonadota</taxon>
        <taxon>Gammaproteobacteria</taxon>
        <taxon>Moraxellales</taxon>
        <taxon>Moraxellaceae</taxon>
        <taxon>Acinetobacter</taxon>
    </lineage>
</organism>
<dbReference type="Gene3D" id="3.40.50.360">
    <property type="match status" value="1"/>
</dbReference>
<dbReference type="PROSITE" id="PS50902">
    <property type="entry name" value="FLAVODOXIN_LIKE"/>
    <property type="match status" value="1"/>
</dbReference>
<dbReference type="InterPro" id="IPR005625">
    <property type="entry name" value="PepSY-ass_TM"/>
</dbReference>
<feature type="region of interest" description="Disordered" evidence="4">
    <location>
        <begin position="228"/>
        <end position="324"/>
    </location>
</feature>
<dbReference type="Pfam" id="PF00175">
    <property type="entry name" value="NAD_binding_1"/>
    <property type="match status" value="1"/>
</dbReference>
<accession>A0AAW8JDW7</accession>
<dbReference type="GO" id="GO:0010181">
    <property type="term" value="F:FMN binding"/>
    <property type="evidence" value="ECO:0007669"/>
    <property type="project" value="InterPro"/>
</dbReference>
<keyword evidence="1" id="KW-0285">Flavoprotein</keyword>
<dbReference type="InterPro" id="IPR017927">
    <property type="entry name" value="FAD-bd_FR_type"/>
</dbReference>
<feature type="compositionally biased region" description="Basic and acidic residues" evidence="4">
    <location>
        <begin position="315"/>
        <end position="324"/>
    </location>
</feature>
<dbReference type="CDD" id="cd06200">
    <property type="entry name" value="SiR_like1"/>
    <property type="match status" value="1"/>
</dbReference>
<dbReference type="Gene3D" id="3.40.50.80">
    <property type="entry name" value="Nucleotide-binding domain of ferredoxin-NADP reductase (FNR) module"/>
    <property type="match status" value="1"/>
</dbReference>
<feature type="transmembrane region" description="Helical" evidence="5">
    <location>
        <begin position="421"/>
        <end position="445"/>
    </location>
</feature>
<dbReference type="PRINTS" id="PR00369">
    <property type="entry name" value="FLAVODOXIN"/>
</dbReference>
<feature type="domain" description="FAD-binding FR-type" evidence="7">
    <location>
        <begin position="625"/>
        <end position="787"/>
    </location>
</feature>
<gene>
    <name evidence="8" type="ORF">RFH51_02260</name>
</gene>
<dbReference type="SUPFAM" id="SSF52343">
    <property type="entry name" value="Ferredoxin reductase-like, C-terminal NADP-linked domain"/>
    <property type="match status" value="1"/>
</dbReference>
<dbReference type="Pfam" id="PF00258">
    <property type="entry name" value="Flavodoxin_1"/>
    <property type="match status" value="1"/>
</dbReference>
<protein>
    <submittedName>
        <fullName evidence="8">Sulfite reductase flavoprotein subunit alpha</fullName>
    </submittedName>
</protein>
<keyword evidence="5" id="KW-0472">Membrane</keyword>
<evidence type="ECO:0000256" key="1">
    <source>
        <dbReference type="ARBA" id="ARBA00022630"/>
    </source>
</evidence>
<keyword evidence="3" id="KW-0249">Electron transport</keyword>
<dbReference type="InterPro" id="IPR001094">
    <property type="entry name" value="Flavdoxin-like"/>
</dbReference>
<sequence>MLKKFFFQIHWFLGITAGLILSIMGLTGAIFSYEQPIQKWINPSSFTVEVPNHQNKLSPAEIFQHFQKNTPDIKINSITIDQDPSASSSINIVKEGARRGYTMMINPYTAEVLPEVKGREFFAFIQQLHRNLTAGEVGKQITGACTLMLLFFIFSGLYLRWPKKHTLRQWLAVKPKLKGRNFLWDLHAVVGTWVIIFYLLLACTGLFWSYDWWRNGMYKVMGVERPAPQMQGEGGKGPRDGENARGPRDGENARGPRDGENARASHDGENARGSRDGADANPENRQGDRANLQGNENRSARSEQGRQSEQANNQRDPKEGKKGLSPEQVNLALTQTWIAIQTNLGHGYSSISLNIPKKPDGKLEITFVDPVVQHERARNKVSFDYQNAQFGKFDLYEDKKLNEKIMSSMLPVHRGSFFGPVYQFLVMLASLMMPLFFVTGWMLYLKRRKQKKLTLAARNLAPMGTLDLNATPWLIVYASQTGVAEQLAWRTASSLREASLPTSVIAIQKLTSNDLKNAQHIIFIASTYGTGEAPDLATGFSKKLMLEKLDLSHLSFAVLALGSKEYPESYCQFGHEIAAWLKENAAQALFPTVEVDNGNPADLQKWNTALAAATQLDLQEVVIEKAFSEWSLQQRDLLNPDSLGAPAFHIQLKTTQELTWQAGDIAEIQTANSINRVRKFLEKYHIDANTQLSTTGQTIAQALHEKDLSQELDFNDLDDLVAKLPLLPTREYSIASIPSQQVLALVIRQTIDENGELGLGSGFMTQHLALHDTVNVNIRTNEAFHLIEGPRPIICIGNGTGIAGLMSLLNARIEDGQAENWLIFGERQSERDYFFKDTIQSWQETGKLKRLDLAFSRDQEHKVYVHHKLRENAEMLKQWLENGAAIYVCGSIQGMAGDVEQALIDILGVEKLDELREAKRYRRDVY</sequence>
<dbReference type="InterPro" id="IPR008254">
    <property type="entry name" value="Flavodoxin/NO_synth"/>
</dbReference>
<feature type="domain" description="Flavodoxin-like" evidence="6">
    <location>
        <begin position="473"/>
        <end position="611"/>
    </location>
</feature>
<name>A0AAW8JDW7_9GAMM</name>
<dbReference type="InterPro" id="IPR039261">
    <property type="entry name" value="FNR_nucleotide-bd"/>
</dbReference>
<reference evidence="8" key="1">
    <citation type="submission" date="2023-08" db="EMBL/GenBank/DDBJ databases">
        <title>Emergence of clinically-relevant ST2 carbapenem-resistant Acinetobacter baumannii strains in hospital sewages in Zhejiang, East of China.</title>
        <authorList>
            <person name="Kaichao C."/>
            <person name="Zhang R."/>
        </authorList>
    </citation>
    <scope>NUCLEOTIDE SEQUENCE</scope>
    <source>
        <strain evidence="8">M-SY-60</strain>
    </source>
</reference>
<feature type="transmembrane region" description="Helical" evidence="5">
    <location>
        <begin position="12"/>
        <end position="33"/>
    </location>
</feature>
<dbReference type="PRINTS" id="PR00371">
    <property type="entry name" value="FPNCR"/>
</dbReference>
<proteinExistence type="predicted"/>
<keyword evidence="5" id="KW-0812">Transmembrane</keyword>
<evidence type="ECO:0000256" key="5">
    <source>
        <dbReference type="SAM" id="Phobius"/>
    </source>
</evidence>
<dbReference type="InterPro" id="IPR001433">
    <property type="entry name" value="OxRdtase_FAD/NAD-bd"/>
</dbReference>
<evidence type="ECO:0000313" key="9">
    <source>
        <dbReference type="Proteomes" id="UP001243195"/>
    </source>
</evidence>
<evidence type="ECO:0000256" key="4">
    <source>
        <dbReference type="SAM" id="MobiDB-lite"/>
    </source>
</evidence>
<dbReference type="InterPro" id="IPR017938">
    <property type="entry name" value="Riboflavin_synthase-like_b-brl"/>
</dbReference>
<evidence type="ECO:0000256" key="2">
    <source>
        <dbReference type="ARBA" id="ARBA00022643"/>
    </source>
</evidence>